<accession>A0A3P8MXJ7</accession>
<gene>
    <name evidence="1" type="primary">IL-2L</name>
</gene>
<name>A0A3P8MXJ7_DICLA</name>
<protein>
    <submittedName>
        <fullName evidence="1">Interleukin-2 like</fullName>
    </submittedName>
</protein>
<dbReference type="SUPFAM" id="SSF47266">
    <property type="entry name" value="4-helical cytokines"/>
    <property type="match status" value="1"/>
</dbReference>
<dbReference type="AlphaFoldDB" id="A0A3P8MXJ7"/>
<organism evidence="1">
    <name type="scientific">Dicentrarchus labrax</name>
    <name type="common">European seabass</name>
    <name type="synonym">Morone labrax</name>
    <dbReference type="NCBI Taxonomy" id="13489"/>
    <lineage>
        <taxon>Eukaryota</taxon>
        <taxon>Metazoa</taxon>
        <taxon>Chordata</taxon>
        <taxon>Craniata</taxon>
        <taxon>Vertebrata</taxon>
        <taxon>Euteleostomi</taxon>
        <taxon>Actinopterygii</taxon>
        <taxon>Neopterygii</taxon>
        <taxon>Teleostei</taxon>
        <taxon>Neoteleostei</taxon>
        <taxon>Acanthomorphata</taxon>
        <taxon>Eupercaria</taxon>
        <taxon>Moronidae</taxon>
        <taxon>Dicentrarchus</taxon>
    </lineage>
</organism>
<proteinExistence type="predicted"/>
<sequence>MEQSFRIALCMCLLIGYLQATPVPTPQSCFEMDDLRFHLLHGSCKNNVTLTTPTNVKETCYSAAMERFMEGLERAETECNGDNERFSQTLEALKVGNECYKHTNSSQCDLEAETQQFDEFVYATEAFVQLLNTKKRQ</sequence>
<dbReference type="InterPro" id="IPR009079">
    <property type="entry name" value="4_helix_cytokine-like_core"/>
</dbReference>
<dbReference type="Gene3D" id="1.20.1250.70">
    <property type="entry name" value="Interleukin-15/Interleukin-21"/>
    <property type="match status" value="1"/>
</dbReference>
<dbReference type="EMBL" id="MG224776">
    <property type="protein sequence ID" value="AYD60574.1"/>
    <property type="molecule type" value="Genomic_DNA"/>
</dbReference>
<evidence type="ECO:0000313" key="1">
    <source>
        <dbReference type="EMBL" id="AYD60574.1"/>
    </source>
</evidence>
<reference evidence="1" key="1">
    <citation type="submission" date="2017-10" db="EMBL/GenBank/DDBJ databases">
        <title>IL-2 and IL-2L from sea bass.</title>
        <authorList>
            <person name="Buonocore F."/>
            <person name="Gerdol M."/>
        </authorList>
    </citation>
    <scope>NUCLEOTIDE SEQUENCE</scope>
</reference>